<name>A0A1M4UT04_9BACT</name>
<keyword evidence="1" id="KW-0732">Signal</keyword>
<dbReference type="InterPro" id="IPR007730">
    <property type="entry name" value="SPOR-like_dom"/>
</dbReference>
<dbReference type="AlphaFoldDB" id="A0A1M4UT04"/>
<evidence type="ECO:0000256" key="3">
    <source>
        <dbReference type="ARBA" id="ARBA00023316"/>
    </source>
</evidence>
<dbReference type="InterPro" id="IPR012997">
    <property type="entry name" value="RplA"/>
</dbReference>
<dbReference type="Gene3D" id="2.40.40.10">
    <property type="entry name" value="RlpA-like domain"/>
    <property type="match status" value="1"/>
</dbReference>
<dbReference type="GO" id="GO:0000270">
    <property type="term" value="P:peptidoglycan metabolic process"/>
    <property type="evidence" value="ECO:0007669"/>
    <property type="project" value="UniProtKB-UniRule"/>
</dbReference>
<dbReference type="GO" id="GO:0042834">
    <property type="term" value="F:peptidoglycan binding"/>
    <property type="evidence" value="ECO:0007669"/>
    <property type="project" value="InterPro"/>
</dbReference>
<reference evidence="8" key="1">
    <citation type="submission" date="2016-11" db="EMBL/GenBank/DDBJ databases">
        <authorList>
            <person name="Varghese N."/>
            <person name="Submissions S."/>
        </authorList>
    </citation>
    <scope>NUCLEOTIDE SEQUENCE [LARGE SCALE GENOMIC DNA]</scope>
    <source>
        <strain evidence="8">DSM 9756</strain>
    </source>
</reference>
<evidence type="ECO:0000256" key="4">
    <source>
        <dbReference type="HAMAP-Rule" id="MF_02071"/>
    </source>
</evidence>
<dbReference type="InterPro" id="IPR036680">
    <property type="entry name" value="SPOR-like_sf"/>
</dbReference>
<keyword evidence="8" id="KW-1185">Reference proteome</keyword>
<dbReference type="CDD" id="cd22268">
    <property type="entry name" value="DPBB_RlpA-like"/>
    <property type="match status" value="1"/>
</dbReference>
<dbReference type="SUPFAM" id="SSF110997">
    <property type="entry name" value="Sporulation related repeat"/>
    <property type="match status" value="1"/>
</dbReference>
<dbReference type="InterPro" id="IPR034718">
    <property type="entry name" value="RlpA"/>
</dbReference>
<dbReference type="Gene3D" id="3.30.70.1070">
    <property type="entry name" value="Sporulation related repeat"/>
    <property type="match status" value="1"/>
</dbReference>
<dbReference type="GO" id="GO:0071555">
    <property type="term" value="P:cell wall organization"/>
    <property type="evidence" value="ECO:0007669"/>
    <property type="project" value="UniProtKB-KW"/>
</dbReference>
<gene>
    <name evidence="4" type="primary">rlpA</name>
    <name evidence="7" type="ORF">SAMN02745206_00560</name>
</gene>
<evidence type="ECO:0000256" key="5">
    <source>
        <dbReference type="RuleBase" id="RU003495"/>
    </source>
</evidence>
<dbReference type="PANTHER" id="PTHR34183">
    <property type="entry name" value="ENDOLYTIC PEPTIDOGLYCAN TRANSGLYCOSYLASE RLPA"/>
    <property type="match status" value="1"/>
</dbReference>
<evidence type="ECO:0000256" key="1">
    <source>
        <dbReference type="ARBA" id="ARBA00022729"/>
    </source>
</evidence>
<dbReference type="RefSeq" id="WP_073036723.1">
    <property type="nucleotide sequence ID" value="NZ_FQVB01000005.1"/>
</dbReference>
<proteinExistence type="inferred from homology"/>
<comment type="function">
    <text evidence="4">Lytic transglycosylase with a strong preference for naked glycan strands that lack stem peptides.</text>
</comment>
<keyword evidence="4" id="KW-1003">Cell membrane</keyword>
<dbReference type="Proteomes" id="UP000184076">
    <property type="component" value="Unassembled WGS sequence"/>
</dbReference>
<dbReference type="PROSITE" id="PS51257">
    <property type="entry name" value="PROKAR_LIPOPROTEIN"/>
    <property type="match status" value="1"/>
</dbReference>
<dbReference type="OrthoDB" id="9779128at2"/>
<evidence type="ECO:0000313" key="8">
    <source>
        <dbReference type="Proteomes" id="UP000184076"/>
    </source>
</evidence>
<dbReference type="PANTHER" id="PTHR34183:SF1">
    <property type="entry name" value="ENDOLYTIC PEPTIDOGLYCAN TRANSGLYCOSYLASE RLPA"/>
    <property type="match status" value="1"/>
</dbReference>
<dbReference type="EMBL" id="FQVB01000005">
    <property type="protein sequence ID" value="SHE59767.1"/>
    <property type="molecule type" value="Genomic_DNA"/>
</dbReference>
<organism evidence="7 8">
    <name type="scientific">Desulfacinum infernum DSM 9756</name>
    <dbReference type="NCBI Taxonomy" id="1121391"/>
    <lineage>
        <taxon>Bacteria</taxon>
        <taxon>Pseudomonadati</taxon>
        <taxon>Thermodesulfobacteriota</taxon>
        <taxon>Syntrophobacteria</taxon>
        <taxon>Syntrophobacterales</taxon>
        <taxon>Syntrophobacteraceae</taxon>
        <taxon>Desulfacinum</taxon>
    </lineage>
</organism>
<keyword evidence="3 4" id="KW-0961">Cell wall biogenesis/degradation</keyword>
<evidence type="ECO:0000313" key="7">
    <source>
        <dbReference type="EMBL" id="SHE59767.1"/>
    </source>
</evidence>
<keyword evidence="4" id="KW-0472">Membrane</keyword>
<protein>
    <recommendedName>
        <fullName evidence="4">Probable endolytic peptidoglycan transglycosylase RlpA</fullName>
        <ecNumber evidence="4">4.2.2.-</ecNumber>
    </recommendedName>
</protein>
<comment type="similarity">
    <text evidence="4 5">Belongs to the RlpA family.</text>
</comment>
<dbReference type="PROSITE" id="PS51724">
    <property type="entry name" value="SPOR"/>
    <property type="match status" value="1"/>
</dbReference>
<comment type="subcellular location">
    <subcellularLocation>
        <location evidence="4">Cell membrane</location>
        <topology evidence="4">Lipid-anchor</topology>
    </subcellularLocation>
</comment>
<accession>A0A1M4UT04</accession>
<keyword evidence="4" id="KW-0564">Palmitate</keyword>
<evidence type="ECO:0000256" key="2">
    <source>
        <dbReference type="ARBA" id="ARBA00023239"/>
    </source>
</evidence>
<dbReference type="HAMAP" id="MF_02071">
    <property type="entry name" value="RlpA"/>
    <property type="match status" value="1"/>
</dbReference>
<keyword evidence="4 7" id="KW-0449">Lipoprotein</keyword>
<keyword evidence="2 4" id="KW-0456">Lyase</keyword>
<dbReference type="GO" id="GO:0005886">
    <property type="term" value="C:plasma membrane"/>
    <property type="evidence" value="ECO:0007669"/>
    <property type="project" value="UniProtKB-SubCell"/>
</dbReference>
<dbReference type="Pfam" id="PF03330">
    <property type="entry name" value="DPBB_1"/>
    <property type="match status" value="1"/>
</dbReference>
<dbReference type="NCBIfam" id="TIGR00413">
    <property type="entry name" value="rlpA"/>
    <property type="match status" value="1"/>
</dbReference>
<dbReference type="InterPro" id="IPR036908">
    <property type="entry name" value="RlpA-like_sf"/>
</dbReference>
<dbReference type="Pfam" id="PF05036">
    <property type="entry name" value="SPOR"/>
    <property type="match status" value="1"/>
</dbReference>
<dbReference type="STRING" id="1121391.SAMN02745206_00560"/>
<dbReference type="SUPFAM" id="SSF50685">
    <property type="entry name" value="Barwin-like endoglucanases"/>
    <property type="match status" value="1"/>
</dbReference>
<evidence type="ECO:0000259" key="6">
    <source>
        <dbReference type="PROSITE" id="PS51724"/>
    </source>
</evidence>
<sequence>MRSLGRRPESLGRLLGWGCLVLVCCLSFGCSRKAPPPPVPTPPGTPPPIGTQKPYRINGVWYYPIPSAEGYREKGLASWYGRDWHGRLTSNGERYDMYALTAAHKILPMNTHVKVTHLRTGRSIVVRINDRGPFVPGRIIDLSYEAARQLGIQREGVAPVLVEAVRVASPVQVAGGTSWRVDPVRSYREGHFAVQVGSFRDRANAQRLRQVLADHAGGVYIRQVELDAGTFYRVQVGSYRNLDAANETALDLRRRGYGDAFVVAVED</sequence>
<dbReference type="GO" id="GO:0008932">
    <property type="term" value="F:lytic endotransglycosylase activity"/>
    <property type="evidence" value="ECO:0007669"/>
    <property type="project" value="UniProtKB-UniRule"/>
</dbReference>
<feature type="domain" description="SPOR" evidence="6">
    <location>
        <begin position="186"/>
        <end position="265"/>
    </location>
</feature>
<dbReference type="EC" id="4.2.2.-" evidence="4"/>
<dbReference type="InterPro" id="IPR009009">
    <property type="entry name" value="RlpA-like_DPBB"/>
</dbReference>